<accession>A0ACC1T4W1</accession>
<evidence type="ECO:0000313" key="1">
    <source>
        <dbReference type="EMBL" id="KAJ3553125.1"/>
    </source>
</evidence>
<evidence type="ECO:0000313" key="2">
    <source>
        <dbReference type="Proteomes" id="UP001148662"/>
    </source>
</evidence>
<dbReference type="EMBL" id="JANHOG010000576">
    <property type="protein sequence ID" value="KAJ3553125.1"/>
    <property type="molecule type" value="Genomic_DNA"/>
</dbReference>
<sequence>MLTGHGAYCSVNVRVCHILQGVLVLQPYVSVEGRAVVETDFLIQTIIMGKIVIEDGAAGFILPYADIVAWGFKDSDEPVPRLGDARSTRAIASMDKKLKTLNRRLSLSASRYRWSMDSEQFEPSQLIILQWRREVGQVLQPGKVEEAVSKFLESIGYEGRKEWIVTGECERFKCWGC</sequence>
<gene>
    <name evidence="1" type="ORF">NM688_g3781</name>
</gene>
<name>A0ACC1T4W1_9APHY</name>
<dbReference type="Proteomes" id="UP001148662">
    <property type="component" value="Unassembled WGS sequence"/>
</dbReference>
<protein>
    <submittedName>
        <fullName evidence="1">Uncharacterized protein</fullName>
    </submittedName>
</protein>
<organism evidence="1 2">
    <name type="scientific">Phlebia brevispora</name>
    <dbReference type="NCBI Taxonomy" id="194682"/>
    <lineage>
        <taxon>Eukaryota</taxon>
        <taxon>Fungi</taxon>
        <taxon>Dikarya</taxon>
        <taxon>Basidiomycota</taxon>
        <taxon>Agaricomycotina</taxon>
        <taxon>Agaricomycetes</taxon>
        <taxon>Polyporales</taxon>
        <taxon>Meruliaceae</taxon>
        <taxon>Phlebia</taxon>
    </lineage>
</organism>
<comment type="caution">
    <text evidence="1">The sequence shown here is derived from an EMBL/GenBank/DDBJ whole genome shotgun (WGS) entry which is preliminary data.</text>
</comment>
<reference evidence="1" key="1">
    <citation type="submission" date="2022-07" db="EMBL/GenBank/DDBJ databases">
        <title>Genome Sequence of Phlebia brevispora.</title>
        <authorList>
            <person name="Buettner E."/>
        </authorList>
    </citation>
    <scope>NUCLEOTIDE SEQUENCE</scope>
    <source>
        <strain evidence="1">MPL23</strain>
    </source>
</reference>
<keyword evidence="2" id="KW-1185">Reference proteome</keyword>
<proteinExistence type="predicted"/>